<feature type="transmembrane region" description="Helical" evidence="1">
    <location>
        <begin position="7"/>
        <end position="27"/>
    </location>
</feature>
<evidence type="ECO:0000313" key="2">
    <source>
        <dbReference type="EMBL" id="TZE81465.1"/>
    </source>
</evidence>
<keyword evidence="1" id="KW-1133">Transmembrane helix</keyword>
<gene>
    <name evidence="2" type="ORF">FWJ32_08965</name>
</gene>
<dbReference type="EMBL" id="VTPS01000013">
    <property type="protein sequence ID" value="TZE81465.1"/>
    <property type="molecule type" value="Genomic_DNA"/>
</dbReference>
<sequence length="475" mass="54129">MKKRHTYLFMILFILLTYILGITTYAFSAVDYSFMRTNSDNISKEPVKPGNRILIVVPHPDDETIGMGGGIYNWLKQGKKIKVVIMTNGDGFRKAVIENLKVQNPVSSDYIKLGKMRQNESIEALKELGLSPKDVIFLGYGDGTLSYLWWANWESSKPRNAANGYAYSPYSNSYVKHTGYAGENVLANLTQIIKDYDPTDIFYPDPDDMHPDHWATSNFVRLAVEKSNCKATLYSFLVHHYQWPVPLLYVPETGLYPPLSLETSGTKWHINPLDNATVRIKHKAMLKYKSQYKVMAGFLDSFIRKNELFGTYDDRYYLVGKDIKPNFTQRGPLPYAVIQSGVNDNPLLRIEGSDDISAVGLASDGNNYYFALQMRGNANKDTSYFLNALILYKDGKMGRLRINIKDFKAEEIMDSKDSIDVGNISAGHYKNRIWFTVPANKIGSPTKIFLNAETYFIEKRIDKTAWRMVMPQYGP</sequence>
<name>A0A5D8Q9M5_9THEO</name>
<dbReference type="AlphaFoldDB" id="A0A5D8Q9M5"/>
<keyword evidence="1" id="KW-0812">Transmembrane</keyword>
<protein>
    <submittedName>
        <fullName evidence="2">PIG-L family deacetylase</fullName>
    </submittedName>
</protein>
<dbReference type="PANTHER" id="PTHR12993:SF11">
    <property type="entry name" value="N-ACETYLGLUCOSAMINYL-PHOSPHATIDYLINOSITOL DE-N-ACETYLASE"/>
    <property type="match status" value="1"/>
</dbReference>
<reference evidence="2 3" key="1">
    <citation type="submission" date="2019-08" db="EMBL/GenBank/DDBJ databases">
        <title>Calorimonas adulescens gen. nov., sp. nov., an anaerobic thermophilic bacterium from Sakhalin hot spring.</title>
        <authorList>
            <person name="Khomyakova M.A."/>
            <person name="Merkel A.Y."/>
            <person name="Novikov A."/>
            <person name="Bonch-Osmolovskaya E.A."/>
            <person name="Slobodkin A.I."/>
        </authorList>
    </citation>
    <scope>NUCLEOTIDE SEQUENCE [LARGE SCALE GENOMIC DNA]</scope>
    <source>
        <strain evidence="2 3">A05MB</strain>
    </source>
</reference>
<dbReference type="SUPFAM" id="SSF102588">
    <property type="entry name" value="LmbE-like"/>
    <property type="match status" value="1"/>
</dbReference>
<dbReference type="Gene3D" id="3.40.50.10320">
    <property type="entry name" value="LmbE-like"/>
    <property type="match status" value="1"/>
</dbReference>
<dbReference type="Pfam" id="PF02585">
    <property type="entry name" value="PIG-L"/>
    <property type="match status" value="1"/>
</dbReference>
<evidence type="ECO:0000256" key="1">
    <source>
        <dbReference type="SAM" id="Phobius"/>
    </source>
</evidence>
<comment type="caution">
    <text evidence="2">The sequence shown here is derived from an EMBL/GenBank/DDBJ whole genome shotgun (WGS) entry which is preliminary data.</text>
</comment>
<dbReference type="GO" id="GO:0016811">
    <property type="term" value="F:hydrolase activity, acting on carbon-nitrogen (but not peptide) bonds, in linear amides"/>
    <property type="evidence" value="ECO:0007669"/>
    <property type="project" value="TreeGrafter"/>
</dbReference>
<dbReference type="Proteomes" id="UP000322976">
    <property type="component" value="Unassembled WGS sequence"/>
</dbReference>
<dbReference type="InterPro" id="IPR003737">
    <property type="entry name" value="GlcNAc_PI_deacetylase-related"/>
</dbReference>
<dbReference type="RefSeq" id="WP_149545619.1">
    <property type="nucleotide sequence ID" value="NZ_VTPS01000013.1"/>
</dbReference>
<organism evidence="2 3">
    <name type="scientific">Calorimonas adulescens</name>
    <dbReference type="NCBI Taxonomy" id="2606906"/>
    <lineage>
        <taxon>Bacteria</taxon>
        <taxon>Bacillati</taxon>
        <taxon>Bacillota</taxon>
        <taxon>Clostridia</taxon>
        <taxon>Thermoanaerobacterales</taxon>
        <taxon>Thermoanaerobacteraceae</taxon>
        <taxon>Calorimonas</taxon>
    </lineage>
</organism>
<proteinExistence type="predicted"/>
<evidence type="ECO:0000313" key="3">
    <source>
        <dbReference type="Proteomes" id="UP000322976"/>
    </source>
</evidence>
<accession>A0A5D8Q9M5</accession>
<keyword evidence="1" id="KW-0472">Membrane</keyword>
<keyword evidence="3" id="KW-1185">Reference proteome</keyword>
<dbReference type="InterPro" id="IPR024078">
    <property type="entry name" value="LmbE-like_dom_sf"/>
</dbReference>
<dbReference type="PANTHER" id="PTHR12993">
    <property type="entry name" value="N-ACETYLGLUCOSAMINYL-PHOSPHATIDYLINOSITOL DE-N-ACETYLASE-RELATED"/>
    <property type="match status" value="1"/>
</dbReference>